<dbReference type="PANTHER" id="PTHR16220:SF0">
    <property type="entry name" value="WD REPEAT-CONTAINING PROTEIN WRAP73"/>
    <property type="match status" value="1"/>
</dbReference>
<evidence type="ECO:0000313" key="2">
    <source>
        <dbReference type="EMBL" id="KAF2736338.1"/>
    </source>
</evidence>
<dbReference type="GO" id="GO:1990810">
    <property type="term" value="P:microtubule anchoring at mitotic spindle pole body"/>
    <property type="evidence" value="ECO:0007669"/>
    <property type="project" value="TreeGrafter"/>
</dbReference>
<dbReference type="GO" id="GO:0005815">
    <property type="term" value="C:microtubule organizing center"/>
    <property type="evidence" value="ECO:0007669"/>
    <property type="project" value="TreeGrafter"/>
</dbReference>
<sequence>MEKIETSPQFKSTSLCVPSPTASHIASLNGARLQIRCLFSLELVRSIPLPPSQDLRNSKIAWSPPSTTSCGSSTPPRHTPSAQSHRILIADDDTVRVYDLRDLKWNAVINNGSGGMGKNVHAEFGPTEDEVAVFSDFGSRVAVWCLRTGRTVEIKDPKFSGKERRGWGYRPVLNGKGETGGGKETGVMAILCRSSGQDVLMLLAPKTYNVIKKAEIPTVDAQGLKWSRDGRWIAVWDAPSAGYRVCIYTADGHLYQTIDRESPSEYNEWSIEGLGIKTVEWVPGNKWLAVGGWDRRVRILSSRTFSPVVFLDHTAQIDIPTTPVYTEQVDGRGNRTYSITQQPVTPPKAQTEKNAPAPKKGISIMAFNTDGTMCATRDDSTPTTVWIWDLRTLQPLTILIQHAPIKSLLWHPTLPSHLLIHTAQDAPILYLYALPSLSASSSSRAPGPPEILTLAGSIAKPAGSAPPRWDAKWLATRADKRPALVLAHQQAHVLVWPDGKDTILRFDEQDGEQSDDSLYDILTGRTPVPRLDASEREEEDSTGFLGVEEEDEGSTGGEGDREGEGRV</sequence>
<gene>
    <name evidence="2" type="ORF">EJ04DRAFT_533727</name>
</gene>
<feature type="compositionally biased region" description="Low complexity" evidence="1">
    <location>
        <begin position="63"/>
        <end position="76"/>
    </location>
</feature>
<dbReference type="InterPro" id="IPR015943">
    <property type="entry name" value="WD40/YVTN_repeat-like_dom_sf"/>
</dbReference>
<dbReference type="EMBL" id="ML996126">
    <property type="protein sequence ID" value="KAF2736338.1"/>
    <property type="molecule type" value="Genomic_DNA"/>
</dbReference>
<dbReference type="Proteomes" id="UP000799444">
    <property type="component" value="Unassembled WGS sequence"/>
</dbReference>
<dbReference type="GO" id="GO:1990811">
    <property type="term" value="C:MWP complex"/>
    <property type="evidence" value="ECO:0007669"/>
    <property type="project" value="TreeGrafter"/>
</dbReference>
<dbReference type="AlphaFoldDB" id="A0A9P4QYQ4"/>
<feature type="compositionally biased region" description="Acidic residues" evidence="1">
    <location>
        <begin position="509"/>
        <end position="518"/>
    </location>
</feature>
<keyword evidence="3" id="KW-1185">Reference proteome</keyword>
<feature type="compositionally biased region" description="Basic and acidic residues" evidence="1">
    <location>
        <begin position="558"/>
        <end position="567"/>
    </location>
</feature>
<feature type="compositionally biased region" description="Acidic residues" evidence="1">
    <location>
        <begin position="535"/>
        <end position="553"/>
    </location>
</feature>
<dbReference type="Pfam" id="PF00400">
    <property type="entry name" value="WD40"/>
    <property type="match status" value="1"/>
</dbReference>
<evidence type="ECO:0000313" key="3">
    <source>
        <dbReference type="Proteomes" id="UP000799444"/>
    </source>
</evidence>
<comment type="caution">
    <text evidence="2">The sequence shown here is derived from an EMBL/GenBank/DDBJ whole genome shotgun (WGS) entry which is preliminary data.</text>
</comment>
<dbReference type="OrthoDB" id="308690at2759"/>
<feature type="region of interest" description="Disordered" evidence="1">
    <location>
        <begin position="55"/>
        <end position="84"/>
    </location>
</feature>
<reference evidence="2" key="1">
    <citation type="journal article" date="2020" name="Stud. Mycol.">
        <title>101 Dothideomycetes genomes: a test case for predicting lifestyles and emergence of pathogens.</title>
        <authorList>
            <person name="Haridas S."/>
            <person name="Albert R."/>
            <person name="Binder M."/>
            <person name="Bloem J."/>
            <person name="Labutti K."/>
            <person name="Salamov A."/>
            <person name="Andreopoulos B."/>
            <person name="Baker S."/>
            <person name="Barry K."/>
            <person name="Bills G."/>
            <person name="Bluhm B."/>
            <person name="Cannon C."/>
            <person name="Castanera R."/>
            <person name="Culley D."/>
            <person name="Daum C."/>
            <person name="Ezra D."/>
            <person name="Gonzalez J."/>
            <person name="Henrissat B."/>
            <person name="Kuo A."/>
            <person name="Liang C."/>
            <person name="Lipzen A."/>
            <person name="Lutzoni F."/>
            <person name="Magnuson J."/>
            <person name="Mondo S."/>
            <person name="Nolan M."/>
            <person name="Ohm R."/>
            <person name="Pangilinan J."/>
            <person name="Park H.-J."/>
            <person name="Ramirez L."/>
            <person name="Alfaro M."/>
            <person name="Sun H."/>
            <person name="Tritt A."/>
            <person name="Yoshinaga Y."/>
            <person name="Zwiers L.-H."/>
            <person name="Turgeon B."/>
            <person name="Goodwin S."/>
            <person name="Spatafora J."/>
            <person name="Crous P."/>
            <person name="Grigoriev I."/>
        </authorList>
    </citation>
    <scope>NUCLEOTIDE SEQUENCE</scope>
    <source>
        <strain evidence="2">CBS 125425</strain>
    </source>
</reference>
<dbReference type="Gene3D" id="2.130.10.10">
    <property type="entry name" value="YVTN repeat-like/Quinoprotein amine dehydrogenase"/>
    <property type="match status" value="2"/>
</dbReference>
<organism evidence="2 3">
    <name type="scientific">Polyplosphaeria fusca</name>
    <dbReference type="NCBI Taxonomy" id="682080"/>
    <lineage>
        <taxon>Eukaryota</taxon>
        <taxon>Fungi</taxon>
        <taxon>Dikarya</taxon>
        <taxon>Ascomycota</taxon>
        <taxon>Pezizomycotina</taxon>
        <taxon>Dothideomycetes</taxon>
        <taxon>Pleosporomycetidae</taxon>
        <taxon>Pleosporales</taxon>
        <taxon>Tetraplosphaeriaceae</taxon>
        <taxon>Polyplosphaeria</taxon>
    </lineage>
</organism>
<feature type="region of interest" description="Disordered" evidence="1">
    <location>
        <begin position="508"/>
        <end position="567"/>
    </location>
</feature>
<proteinExistence type="predicted"/>
<accession>A0A9P4QYQ4</accession>
<dbReference type="InterPro" id="IPR052778">
    <property type="entry name" value="Centrosome-WD_assoc"/>
</dbReference>
<evidence type="ECO:0000256" key="1">
    <source>
        <dbReference type="SAM" id="MobiDB-lite"/>
    </source>
</evidence>
<protein>
    <submittedName>
        <fullName evidence="2">WD40 repeat-like protein</fullName>
    </submittedName>
</protein>
<dbReference type="SUPFAM" id="SSF50978">
    <property type="entry name" value="WD40 repeat-like"/>
    <property type="match status" value="1"/>
</dbReference>
<dbReference type="PANTHER" id="PTHR16220">
    <property type="entry name" value="WD REPEAT PROTEIN 8-RELATED"/>
    <property type="match status" value="1"/>
</dbReference>
<dbReference type="InterPro" id="IPR036322">
    <property type="entry name" value="WD40_repeat_dom_sf"/>
</dbReference>
<dbReference type="InterPro" id="IPR001680">
    <property type="entry name" value="WD40_rpt"/>
</dbReference>
<name>A0A9P4QYQ4_9PLEO</name>